<name>A0ABQ9GIY4_9NEOP</name>
<dbReference type="PANTHER" id="PTHR33244">
    <property type="entry name" value="INTEGRASE CATALYTIC DOMAIN-CONTAINING PROTEIN-RELATED"/>
    <property type="match status" value="1"/>
</dbReference>
<keyword evidence="2" id="KW-1185">Reference proteome</keyword>
<protein>
    <submittedName>
        <fullName evidence="1">Uncharacterized protein</fullName>
    </submittedName>
</protein>
<comment type="caution">
    <text evidence="1">The sequence shown here is derived from an EMBL/GenBank/DDBJ whole genome shotgun (WGS) entry which is preliminary data.</text>
</comment>
<reference evidence="1 2" key="1">
    <citation type="submission" date="2023-02" db="EMBL/GenBank/DDBJ databases">
        <title>LHISI_Scaffold_Assembly.</title>
        <authorList>
            <person name="Stuart O.P."/>
            <person name="Cleave R."/>
            <person name="Magrath M.J.L."/>
            <person name="Mikheyev A.S."/>
        </authorList>
    </citation>
    <scope>NUCLEOTIDE SEQUENCE [LARGE SCALE GENOMIC DNA]</scope>
    <source>
        <strain evidence="1">Daus_M_001</strain>
        <tissue evidence="1">Leg muscle</tissue>
    </source>
</reference>
<accession>A0ABQ9GIY4</accession>
<proteinExistence type="predicted"/>
<evidence type="ECO:0000313" key="2">
    <source>
        <dbReference type="Proteomes" id="UP001159363"/>
    </source>
</evidence>
<gene>
    <name evidence="1" type="ORF">PR048_028299</name>
</gene>
<dbReference type="PANTHER" id="PTHR33244:SF3">
    <property type="entry name" value="PEPTIDASE A2 DOMAIN-CONTAINING PROTEIN"/>
    <property type="match status" value="1"/>
</dbReference>
<sequence length="174" mass="19484">MLRKVTECKIPLSVALLDYMNTPIAGIGFSPAQMYLHRYLKSKIPTQSDLLKPHVHANVPARLRALKHSQKCYYDRSTVALPELSPNQSVSVQQGSKWTPATIISKFDAPRSYLLKMLDGTPSCSVSELQENSNCITTMIDSGSAPNNVCGERRDDLRTSRVNKRPKYLQDFVS</sequence>
<organism evidence="1 2">
    <name type="scientific">Dryococelus australis</name>
    <dbReference type="NCBI Taxonomy" id="614101"/>
    <lineage>
        <taxon>Eukaryota</taxon>
        <taxon>Metazoa</taxon>
        <taxon>Ecdysozoa</taxon>
        <taxon>Arthropoda</taxon>
        <taxon>Hexapoda</taxon>
        <taxon>Insecta</taxon>
        <taxon>Pterygota</taxon>
        <taxon>Neoptera</taxon>
        <taxon>Polyneoptera</taxon>
        <taxon>Phasmatodea</taxon>
        <taxon>Verophasmatodea</taxon>
        <taxon>Anareolatae</taxon>
        <taxon>Phasmatidae</taxon>
        <taxon>Eurycanthinae</taxon>
        <taxon>Dryococelus</taxon>
    </lineage>
</organism>
<evidence type="ECO:0000313" key="1">
    <source>
        <dbReference type="EMBL" id="KAJ8871959.1"/>
    </source>
</evidence>
<dbReference type="EMBL" id="JARBHB010000012">
    <property type="protein sequence ID" value="KAJ8871959.1"/>
    <property type="molecule type" value="Genomic_DNA"/>
</dbReference>
<dbReference type="Proteomes" id="UP001159363">
    <property type="component" value="Chromosome 11"/>
</dbReference>